<keyword evidence="1" id="KW-0175">Coiled coil</keyword>
<name>A0A4D6LD98_VIGUN</name>
<protein>
    <submittedName>
        <fullName evidence="2">Uncharacterized protein</fullName>
    </submittedName>
</protein>
<accession>A0A4D6LD98</accession>
<keyword evidence="3" id="KW-1185">Reference proteome</keyword>
<organism evidence="2 3">
    <name type="scientific">Vigna unguiculata</name>
    <name type="common">Cowpea</name>
    <dbReference type="NCBI Taxonomy" id="3917"/>
    <lineage>
        <taxon>Eukaryota</taxon>
        <taxon>Viridiplantae</taxon>
        <taxon>Streptophyta</taxon>
        <taxon>Embryophyta</taxon>
        <taxon>Tracheophyta</taxon>
        <taxon>Spermatophyta</taxon>
        <taxon>Magnoliopsida</taxon>
        <taxon>eudicotyledons</taxon>
        <taxon>Gunneridae</taxon>
        <taxon>Pentapetalae</taxon>
        <taxon>rosids</taxon>
        <taxon>fabids</taxon>
        <taxon>Fabales</taxon>
        <taxon>Fabaceae</taxon>
        <taxon>Papilionoideae</taxon>
        <taxon>50 kb inversion clade</taxon>
        <taxon>NPAAA clade</taxon>
        <taxon>indigoferoid/millettioid clade</taxon>
        <taxon>Phaseoleae</taxon>
        <taxon>Vigna</taxon>
    </lineage>
</organism>
<gene>
    <name evidence="2" type="ORF">DEO72_LG3g1021</name>
</gene>
<dbReference type="AlphaFoldDB" id="A0A4D6LD98"/>
<evidence type="ECO:0000313" key="2">
    <source>
        <dbReference type="EMBL" id="QCD86498.1"/>
    </source>
</evidence>
<dbReference type="Proteomes" id="UP000501690">
    <property type="component" value="Linkage Group LG3"/>
</dbReference>
<dbReference type="EMBL" id="CP039347">
    <property type="protein sequence ID" value="QCD86498.1"/>
    <property type="molecule type" value="Genomic_DNA"/>
</dbReference>
<evidence type="ECO:0000313" key="3">
    <source>
        <dbReference type="Proteomes" id="UP000501690"/>
    </source>
</evidence>
<reference evidence="2 3" key="1">
    <citation type="submission" date="2019-04" db="EMBL/GenBank/DDBJ databases">
        <title>An improved genome assembly and genetic linkage map for asparagus bean, Vigna unguiculata ssp. sesquipedialis.</title>
        <authorList>
            <person name="Xia Q."/>
            <person name="Zhang R."/>
            <person name="Dong Y."/>
        </authorList>
    </citation>
    <scope>NUCLEOTIDE SEQUENCE [LARGE SCALE GENOMIC DNA]</scope>
    <source>
        <tissue evidence="2">Leaf</tissue>
    </source>
</reference>
<proteinExistence type="predicted"/>
<sequence>MALHKNLVELVQSKVSALRNAEEKRNTAFLKLEDCEREKVKLLARIKELDEKLRRKTREVYPQLKSDTASKRRRADQFQREVDENMALHKNLVELVQSKVSALRNAEEKRNTAFLKLEDCEREKVKLLARIKELDEKLRRKTREVEQEGAQKTCFCNETCVRKWKREKMLLLTRRRRTMA</sequence>
<feature type="coiled-coil region" evidence="1">
    <location>
        <begin position="18"/>
        <end position="59"/>
    </location>
</feature>
<evidence type="ECO:0000256" key="1">
    <source>
        <dbReference type="SAM" id="Coils"/>
    </source>
</evidence>
<feature type="coiled-coil region" evidence="1">
    <location>
        <begin position="103"/>
        <end position="151"/>
    </location>
</feature>